<accession>A0A1X7THI0</accession>
<evidence type="ECO:0000313" key="1">
    <source>
        <dbReference type="EnsemblMetazoa" id="Aqu2.1.13929_001"/>
    </source>
</evidence>
<name>A0A1X7THI0_AMPQE</name>
<dbReference type="AlphaFoldDB" id="A0A1X7THI0"/>
<dbReference type="Gene3D" id="3.30.530.20">
    <property type="match status" value="1"/>
</dbReference>
<evidence type="ECO:0008006" key="2">
    <source>
        <dbReference type="Google" id="ProtNLM"/>
    </source>
</evidence>
<dbReference type="InterPro" id="IPR023393">
    <property type="entry name" value="START-like_dom_sf"/>
</dbReference>
<reference evidence="1" key="1">
    <citation type="submission" date="2017-05" db="UniProtKB">
        <authorList>
            <consortium name="EnsemblMetazoa"/>
        </authorList>
    </citation>
    <scope>IDENTIFICATION</scope>
</reference>
<dbReference type="EnsemblMetazoa" id="Aqu2.1.13929_001">
    <property type="protein sequence ID" value="Aqu2.1.13929_001"/>
    <property type="gene ID" value="Aqu2.1.13929"/>
</dbReference>
<organism evidence="1">
    <name type="scientific">Amphimedon queenslandica</name>
    <name type="common">Sponge</name>
    <dbReference type="NCBI Taxonomy" id="400682"/>
    <lineage>
        <taxon>Eukaryota</taxon>
        <taxon>Metazoa</taxon>
        <taxon>Porifera</taxon>
        <taxon>Demospongiae</taxon>
        <taxon>Heteroscleromorpha</taxon>
        <taxon>Haplosclerida</taxon>
        <taxon>Niphatidae</taxon>
        <taxon>Amphimedon</taxon>
    </lineage>
</organism>
<dbReference type="InParanoid" id="A0A1X7THI0"/>
<protein>
    <recommendedName>
        <fullName evidence="2">START domain-containing protein</fullName>
    </recommendedName>
</protein>
<sequence length="49" mass="5690">MTSGWVIEPYRYKEKLLTELMYLVQVDMGRVPATLVNIVSRRQSLAVAY</sequence>
<proteinExistence type="predicted"/>